<feature type="region of interest" description="Disordered" evidence="1">
    <location>
        <begin position="1"/>
        <end position="48"/>
    </location>
</feature>
<reference evidence="2 3" key="1">
    <citation type="submission" date="2017-11" db="EMBL/GenBank/DDBJ databases">
        <title>De-novo sequencing of pomegranate (Punica granatum L.) genome.</title>
        <authorList>
            <person name="Akparov Z."/>
            <person name="Amiraslanov A."/>
            <person name="Hajiyeva S."/>
            <person name="Abbasov M."/>
            <person name="Kaur K."/>
            <person name="Hamwieh A."/>
            <person name="Solovyev V."/>
            <person name="Salamov A."/>
            <person name="Braich B."/>
            <person name="Kosarev P."/>
            <person name="Mahmoud A."/>
            <person name="Hajiyev E."/>
            <person name="Babayeva S."/>
            <person name="Izzatullayeva V."/>
            <person name="Mammadov A."/>
            <person name="Mammadov A."/>
            <person name="Sharifova S."/>
            <person name="Ojaghi J."/>
            <person name="Eynullazada K."/>
            <person name="Bayramov B."/>
            <person name="Abdulazimova A."/>
            <person name="Shahmuradov I."/>
        </authorList>
    </citation>
    <scope>NUCLEOTIDE SEQUENCE [LARGE SCALE GENOMIC DNA]</scope>
    <source>
        <strain evidence="3">cv. AG2017</strain>
        <tissue evidence="2">Leaf</tissue>
    </source>
</reference>
<dbReference type="EMBL" id="PGOL01000019">
    <property type="protein sequence ID" value="PKI79052.1"/>
    <property type="molecule type" value="Genomic_DNA"/>
</dbReference>
<name>A0A2I0LEE8_PUNGR</name>
<keyword evidence="3" id="KW-1185">Reference proteome</keyword>
<protein>
    <submittedName>
        <fullName evidence="2">Uncharacterized protein</fullName>
    </submittedName>
</protein>
<proteinExistence type="predicted"/>
<sequence>MAKKKKEKREACEVGEEIFESSGSEEEDVIGGSGGGGHDKSMAGARAGEQEVDLDPVYERSGKPRSRVLFVFFMLKKMNSAFCFLNYI</sequence>
<comment type="caution">
    <text evidence="2">The sequence shown here is derived from an EMBL/GenBank/DDBJ whole genome shotgun (WGS) entry which is preliminary data.</text>
</comment>
<dbReference type="Proteomes" id="UP000233551">
    <property type="component" value="Unassembled WGS sequence"/>
</dbReference>
<dbReference type="AlphaFoldDB" id="A0A2I0LEE8"/>
<evidence type="ECO:0000313" key="2">
    <source>
        <dbReference type="EMBL" id="PKI79052.1"/>
    </source>
</evidence>
<gene>
    <name evidence="2" type="ORF">CRG98_000533</name>
</gene>
<organism evidence="2 3">
    <name type="scientific">Punica granatum</name>
    <name type="common">Pomegranate</name>
    <dbReference type="NCBI Taxonomy" id="22663"/>
    <lineage>
        <taxon>Eukaryota</taxon>
        <taxon>Viridiplantae</taxon>
        <taxon>Streptophyta</taxon>
        <taxon>Embryophyta</taxon>
        <taxon>Tracheophyta</taxon>
        <taxon>Spermatophyta</taxon>
        <taxon>Magnoliopsida</taxon>
        <taxon>eudicotyledons</taxon>
        <taxon>Gunneridae</taxon>
        <taxon>Pentapetalae</taxon>
        <taxon>rosids</taxon>
        <taxon>malvids</taxon>
        <taxon>Myrtales</taxon>
        <taxon>Lythraceae</taxon>
        <taxon>Punica</taxon>
    </lineage>
</organism>
<feature type="compositionally biased region" description="Acidic residues" evidence="1">
    <location>
        <begin position="13"/>
        <end position="29"/>
    </location>
</feature>
<evidence type="ECO:0000256" key="1">
    <source>
        <dbReference type="SAM" id="MobiDB-lite"/>
    </source>
</evidence>
<accession>A0A2I0LEE8</accession>
<evidence type="ECO:0000313" key="3">
    <source>
        <dbReference type="Proteomes" id="UP000233551"/>
    </source>
</evidence>